<accession>X0X4K5</accession>
<comment type="caution">
    <text evidence="3">The sequence shown here is derived from an EMBL/GenBank/DDBJ whole genome shotgun (WGS) entry which is preliminary data.</text>
</comment>
<sequence>MERDLPKSRNILIRVVWLGVISCCFLVVNIKVHAAQLVDLSVEPDVEFSGIHDVLADAGETNDPSSTEPKNRTQEKAWEPPPPPPDDFDWIQLTSGEWLKGELKVLYEKSLEFDSDKLDLQEFKWKDVKQVRGHQSFMVRLEGPITVVGMLKVTEDKVFVTVGKERQEFERNQLIAIAPGEPKEINYWSA</sequence>
<dbReference type="EMBL" id="BARS01038203">
    <property type="protein sequence ID" value="GAG19931.1"/>
    <property type="molecule type" value="Genomic_DNA"/>
</dbReference>
<protein>
    <submittedName>
        <fullName evidence="3">Uncharacterized protein</fullName>
    </submittedName>
</protein>
<gene>
    <name evidence="3" type="ORF">S01H1_58479</name>
</gene>
<keyword evidence="2" id="KW-0472">Membrane</keyword>
<evidence type="ECO:0000256" key="1">
    <source>
        <dbReference type="SAM" id="MobiDB-lite"/>
    </source>
</evidence>
<evidence type="ECO:0000256" key="2">
    <source>
        <dbReference type="SAM" id="Phobius"/>
    </source>
</evidence>
<keyword evidence="2" id="KW-1133">Transmembrane helix</keyword>
<keyword evidence="2" id="KW-0812">Transmembrane</keyword>
<name>X0X4K5_9ZZZZ</name>
<feature type="compositionally biased region" description="Basic and acidic residues" evidence="1">
    <location>
        <begin position="69"/>
        <end position="78"/>
    </location>
</feature>
<feature type="non-terminal residue" evidence="3">
    <location>
        <position position="190"/>
    </location>
</feature>
<evidence type="ECO:0000313" key="3">
    <source>
        <dbReference type="EMBL" id="GAG19931.1"/>
    </source>
</evidence>
<organism evidence="3">
    <name type="scientific">marine sediment metagenome</name>
    <dbReference type="NCBI Taxonomy" id="412755"/>
    <lineage>
        <taxon>unclassified sequences</taxon>
        <taxon>metagenomes</taxon>
        <taxon>ecological metagenomes</taxon>
    </lineage>
</organism>
<feature type="region of interest" description="Disordered" evidence="1">
    <location>
        <begin position="56"/>
        <end position="86"/>
    </location>
</feature>
<reference evidence="3" key="1">
    <citation type="journal article" date="2014" name="Front. Microbiol.">
        <title>High frequency of phylogenetically diverse reductive dehalogenase-homologous genes in deep subseafloor sedimentary metagenomes.</title>
        <authorList>
            <person name="Kawai M."/>
            <person name="Futagami T."/>
            <person name="Toyoda A."/>
            <person name="Takaki Y."/>
            <person name="Nishi S."/>
            <person name="Hori S."/>
            <person name="Arai W."/>
            <person name="Tsubouchi T."/>
            <person name="Morono Y."/>
            <person name="Uchiyama I."/>
            <person name="Ito T."/>
            <person name="Fujiyama A."/>
            <person name="Inagaki F."/>
            <person name="Takami H."/>
        </authorList>
    </citation>
    <scope>NUCLEOTIDE SEQUENCE</scope>
    <source>
        <strain evidence="3">Expedition CK06-06</strain>
    </source>
</reference>
<proteinExistence type="predicted"/>
<dbReference type="AlphaFoldDB" id="X0X4K5"/>
<feature type="transmembrane region" description="Helical" evidence="2">
    <location>
        <begin position="12"/>
        <end position="30"/>
    </location>
</feature>